<evidence type="ECO:0000256" key="1">
    <source>
        <dbReference type="ARBA" id="ARBA00023015"/>
    </source>
</evidence>
<gene>
    <name evidence="5" type="ORF">METZ01_LOCUS58876</name>
</gene>
<dbReference type="AlphaFoldDB" id="A0A381SPS9"/>
<dbReference type="PROSITE" id="PS50932">
    <property type="entry name" value="HTH_LACI_2"/>
    <property type="match status" value="1"/>
</dbReference>
<dbReference type="SMART" id="SM00354">
    <property type="entry name" value="HTH_LACI"/>
    <property type="match status" value="1"/>
</dbReference>
<keyword evidence="2" id="KW-0238">DNA-binding</keyword>
<dbReference type="InterPro" id="IPR010982">
    <property type="entry name" value="Lambda_DNA-bd_dom_sf"/>
</dbReference>
<dbReference type="PANTHER" id="PTHR30146:SF109">
    <property type="entry name" value="HTH-TYPE TRANSCRIPTIONAL REGULATOR GALS"/>
    <property type="match status" value="1"/>
</dbReference>
<reference evidence="5" key="1">
    <citation type="submission" date="2018-05" db="EMBL/GenBank/DDBJ databases">
        <authorList>
            <person name="Lanie J.A."/>
            <person name="Ng W.-L."/>
            <person name="Kazmierczak K.M."/>
            <person name="Andrzejewski T.M."/>
            <person name="Davidsen T.M."/>
            <person name="Wayne K.J."/>
            <person name="Tettelin H."/>
            <person name="Glass J.I."/>
            <person name="Rusch D."/>
            <person name="Podicherti R."/>
            <person name="Tsui H.-C.T."/>
            <person name="Winkler M.E."/>
        </authorList>
    </citation>
    <scope>NUCLEOTIDE SEQUENCE</scope>
</reference>
<sequence>VFSSPDLVAPDTQQRVRDAADRIGYVPNAIARSLKSQRTDIVGAVVPTQGEYWQSVLTSFSRRLADKGKQLLLFSFADADHVVDALDAVEQYRLDGLVLASSTISQEHLVRMRRPGPRVVAFNQPSATGLLPLVSVDNEAGTSALVEHVAAQGVATALFVGGVAAASTDQMRYRGAAKSLGNLGIACPYIEAGTFTYDAGYKVASQISETLELPDVVMVGSDEVAFGVIDGLRTAGVNVPGDVLVTGFDGLPQASWAGYGLTTLVQPIDVLVDEAIAMLLGAEDPGERSRIIPGTVYEGRTTRRIHD</sequence>
<keyword evidence="3" id="KW-0804">Transcription</keyword>
<dbReference type="Gene3D" id="1.10.260.40">
    <property type="entry name" value="lambda repressor-like DNA-binding domains"/>
    <property type="match status" value="1"/>
</dbReference>
<feature type="domain" description="HTH lacI-type" evidence="4">
    <location>
        <begin position="1"/>
        <end position="36"/>
    </location>
</feature>
<dbReference type="Gene3D" id="3.40.50.2300">
    <property type="match status" value="2"/>
</dbReference>
<dbReference type="EMBL" id="UINC01003403">
    <property type="protein sequence ID" value="SVA06022.1"/>
    <property type="molecule type" value="Genomic_DNA"/>
</dbReference>
<dbReference type="InterPro" id="IPR046335">
    <property type="entry name" value="LacI/GalR-like_sensor"/>
</dbReference>
<evidence type="ECO:0000259" key="4">
    <source>
        <dbReference type="PROSITE" id="PS50932"/>
    </source>
</evidence>
<proteinExistence type="predicted"/>
<accession>A0A381SPS9</accession>
<dbReference type="SUPFAM" id="SSF47413">
    <property type="entry name" value="lambda repressor-like DNA-binding domains"/>
    <property type="match status" value="1"/>
</dbReference>
<evidence type="ECO:0000313" key="5">
    <source>
        <dbReference type="EMBL" id="SVA06022.1"/>
    </source>
</evidence>
<feature type="non-terminal residue" evidence="5">
    <location>
        <position position="1"/>
    </location>
</feature>
<dbReference type="PANTHER" id="PTHR30146">
    <property type="entry name" value="LACI-RELATED TRANSCRIPTIONAL REPRESSOR"/>
    <property type="match status" value="1"/>
</dbReference>
<dbReference type="InterPro" id="IPR000843">
    <property type="entry name" value="HTH_LacI"/>
</dbReference>
<name>A0A381SPS9_9ZZZZ</name>
<evidence type="ECO:0000256" key="2">
    <source>
        <dbReference type="ARBA" id="ARBA00023125"/>
    </source>
</evidence>
<evidence type="ECO:0000256" key="3">
    <source>
        <dbReference type="ARBA" id="ARBA00023163"/>
    </source>
</evidence>
<dbReference type="CDD" id="cd01392">
    <property type="entry name" value="HTH_LacI"/>
    <property type="match status" value="1"/>
</dbReference>
<dbReference type="SUPFAM" id="SSF53822">
    <property type="entry name" value="Periplasmic binding protein-like I"/>
    <property type="match status" value="1"/>
</dbReference>
<dbReference type="GO" id="GO:0003700">
    <property type="term" value="F:DNA-binding transcription factor activity"/>
    <property type="evidence" value="ECO:0007669"/>
    <property type="project" value="TreeGrafter"/>
</dbReference>
<protein>
    <recommendedName>
        <fullName evidence="4">HTH lacI-type domain-containing protein</fullName>
    </recommendedName>
</protein>
<organism evidence="5">
    <name type="scientific">marine metagenome</name>
    <dbReference type="NCBI Taxonomy" id="408172"/>
    <lineage>
        <taxon>unclassified sequences</taxon>
        <taxon>metagenomes</taxon>
        <taxon>ecological metagenomes</taxon>
    </lineage>
</organism>
<dbReference type="GO" id="GO:0000976">
    <property type="term" value="F:transcription cis-regulatory region binding"/>
    <property type="evidence" value="ECO:0007669"/>
    <property type="project" value="TreeGrafter"/>
</dbReference>
<keyword evidence="1" id="KW-0805">Transcription regulation</keyword>
<dbReference type="InterPro" id="IPR028082">
    <property type="entry name" value="Peripla_BP_I"/>
</dbReference>
<dbReference type="Pfam" id="PF13377">
    <property type="entry name" value="Peripla_BP_3"/>
    <property type="match status" value="1"/>
</dbReference>